<evidence type="ECO:0000256" key="12">
    <source>
        <dbReference type="PIRNR" id="PIRNR001558"/>
    </source>
</evidence>
<dbReference type="PANTHER" id="PTHR11130">
    <property type="entry name" value="GLUTATHIONE SYNTHETASE"/>
    <property type="match status" value="1"/>
</dbReference>
<dbReference type="PIRSF" id="PIRSF001558">
    <property type="entry name" value="GSHase"/>
    <property type="match status" value="1"/>
</dbReference>
<dbReference type="InterPro" id="IPR005615">
    <property type="entry name" value="Glutathione_synthase"/>
</dbReference>
<dbReference type="InterPro" id="IPR004887">
    <property type="entry name" value="GSH_synth_subst-bd"/>
</dbReference>
<evidence type="ECO:0000259" key="13">
    <source>
        <dbReference type="Pfam" id="PF03199"/>
    </source>
</evidence>
<keyword evidence="10 12" id="KW-0460">Magnesium</keyword>
<feature type="domain" description="Glutathione synthase substrate-binding" evidence="13">
    <location>
        <begin position="205"/>
        <end position="306"/>
    </location>
</feature>
<comment type="similarity">
    <text evidence="2 12">Belongs to the eukaryotic GSH synthase family.</text>
</comment>
<comment type="pathway">
    <text evidence="1 12">Sulfur metabolism; glutathione biosynthesis; glutathione from L-cysteine and L-glutamate: step 2/2.</text>
</comment>
<keyword evidence="6 12" id="KW-0317">Glutathione biosynthesis</keyword>
<protein>
    <recommendedName>
        <fullName evidence="4 12">Glutathione synthetase</fullName>
        <shortName evidence="12">GSH-S</shortName>
        <ecNumber evidence="3 12">6.3.2.3</ecNumber>
    </recommendedName>
</protein>
<evidence type="ECO:0000256" key="3">
    <source>
        <dbReference type="ARBA" id="ARBA00012214"/>
    </source>
</evidence>
<evidence type="ECO:0000256" key="1">
    <source>
        <dbReference type="ARBA" id="ARBA00004965"/>
    </source>
</evidence>
<dbReference type="InterPro" id="IPR016185">
    <property type="entry name" value="PreATP-grasp_dom_sf"/>
</dbReference>
<dbReference type="Gene3D" id="3.30.1490.50">
    <property type="match status" value="1"/>
</dbReference>
<comment type="catalytic activity">
    <reaction evidence="11">
        <text>gamma-L-glutamyl-L-cysteine + glycine + ATP = glutathione + ADP + phosphate + H(+)</text>
        <dbReference type="Rhea" id="RHEA:13557"/>
        <dbReference type="ChEBI" id="CHEBI:15378"/>
        <dbReference type="ChEBI" id="CHEBI:30616"/>
        <dbReference type="ChEBI" id="CHEBI:43474"/>
        <dbReference type="ChEBI" id="CHEBI:57305"/>
        <dbReference type="ChEBI" id="CHEBI:57925"/>
        <dbReference type="ChEBI" id="CHEBI:58173"/>
        <dbReference type="ChEBI" id="CHEBI:456216"/>
        <dbReference type="EC" id="6.3.2.3"/>
    </reaction>
    <physiologicalReaction direction="left-to-right" evidence="11">
        <dbReference type="Rhea" id="RHEA:13558"/>
    </physiologicalReaction>
</comment>
<dbReference type="Gene3D" id="1.10.1080.10">
    <property type="entry name" value="Glutathione Synthetase, Chain A, domain 3"/>
    <property type="match status" value="1"/>
</dbReference>
<dbReference type="Gene3D" id="3.30.470.20">
    <property type="entry name" value="ATP-grasp fold, B domain"/>
    <property type="match status" value="1"/>
</dbReference>
<comment type="cofactor">
    <cofactor evidence="12">
        <name>Mg(2+)</name>
        <dbReference type="ChEBI" id="CHEBI:18420"/>
    </cofactor>
    <text evidence="12">Binds 1 Mg(2+) ion per subunit.</text>
</comment>
<dbReference type="SUPFAM" id="SSF52440">
    <property type="entry name" value="PreATP-grasp domain"/>
    <property type="match status" value="1"/>
</dbReference>
<evidence type="ECO:0000256" key="7">
    <source>
        <dbReference type="ARBA" id="ARBA00022723"/>
    </source>
</evidence>
<dbReference type="InterPro" id="IPR037013">
    <property type="entry name" value="GSH-S_sub-bd_sf"/>
</dbReference>
<dbReference type="NCBIfam" id="TIGR01986">
    <property type="entry name" value="glut_syn_euk"/>
    <property type="match status" value="1"/>
</dbReference>
<keyword evidence="7 12" id="KW-0479">Metal-binding</keyword>
<keyword evidence="5 12" id="KW-0436">Ligase</keyword>
<organism evidence="14 15">
    <name type="scientific">Clavelina lepadiformis</name>
    <name type="common">Light-bulb sea squirt</name>
    <name type="synonym">Ascidia lepadiformis</name>
    <dbReference type="NCBI Taxonomy" id="159417"/>
    <lineage>
        <taxon>Eukaryota</taxon>
        <taxon>Metazoa</taxon>
        <taxon>Chordata</taxon>
        <taxon>Tunicata</taxon>
        <taxon>Ascidiacea</taxon>
        <taxon>Aplousobranchia</taxon>
        <taxon>Clavelinidae</taxon>
        <taxon>Clavelina</taxon>
    </lineage>
</organism>
<evidence type="ECO:0000256" key="2">
    <source>
        <dbReference type="ARBA" id="ARBA00010385"/>
    </source>
</evidence>
<proteinExistence type="inferred from homology"/>
<dbReference type="EMBL" id="CAWYQH010000098">
    <property type="protein sequence ID" value="CAK8684772.1"/>
    <property type="molecule type" value="Genomic_DNA"/>
</dbReference>
<keyword evidence="15" id="KW-1185">Reference proteome</keyword>
<evidence type="ECO:0000256" key="6">
    <source>
        <dbReference type="ARBA" id="ARBA00022684"/>
    </source>
</evidence>
<keyword evidence="8 12" id="KW-0547">Nucleotide-binding</keyword>
<dbReference type="InterPro" id="IPR014042">
    <property type="entry name" value="Glutathione_synthase_a-hlx"/>
</dbReference>
<dbReference type="PANTHER" id="PTHR11130:SF0">
    <property type="entry name" value="GLUTATHIONE SYNTHETASE"/>
    <property type="match status" value="1"/>
</dbReference>
<comment type="caution">
    <text evidence="14">The sequence shown here is derived from an EMBL/GenBank/DDBJ whole genome shotgun (WGS) entry which is preliminary data.</text>
</comment>
<dbReference type="Pfam" id="PF03199">
    <property type="entry name" value="GSH_synthase"/>
    <property type="match status" value="1"/>
</dbReference>
<evidence type="ECO:0000256" key="11">
    <source>
        <dbReference type="ARBA" id="ARBA00048871"/>
    </source>
</evidence>
<dbReference type="EC" id="6.3.2.3" evidence="3 12"/>
<evidence type="ECO:0000256" key="9">
    <source>
        <dbReference type="ARBA" id="ARBA00022840"/>
    </source>
</evidence>
<evidence type="ECO:0000256" key="8">
    <source>
        <dbReference type="ARBA" id="ARBA00022741"/>
    </source>
</evidence>
<dbReference type="Pfam" id="PF03917">
    <property type="entry name" value="GSH_synth_ATP"/>
    <property type="match status" value="1"/>
</dbReference>
<evidence type="ECO:0000256" key="4">
    <source>
        <dbReference type="ARBA" id="ARBA00020821"/>
    </source>
</evidence>
<name>A0ABP0FYV8_CLALP</name>
<gene>
    <name evidence="14" type="ORF">CVLEPA_LOCUS15888</name>
</gene>
<evidence type="ECO:0000313" key="14">
    <source>
        <dbReference type="EMBL" id="CAK8684772.1"/>
    </source>
</evidence>
<dbReference type="Gene3D" id="3.40.50.1760">
    <property type="entry name" value="Glutathione synthase, substrate-binding domain superfamily, eukaryotic"/>
    <property type="match status" value="1"/>
</dbReference>
<reference evidence="14 15" key="1">
    <citation type="submission" date="2024-02" db="EMBL/GenBank/DDBJ databases">
        <authorList>
            <person name="Daric V."/>
            <person name="Darras S."/>
        </authorList>
    </citation>
    <scope>NUCLEOTIDE SEQUENCE [LARGE SCALE GENOMIC DNA]</scope>
</reference>
<keyword evidence="9 12" id="KW-0067">ATP-binding</keyword>
<evidence type="ECO:0000256" key="5">
    <source>
        <dbReference type="ARBA" id="ARBA00022598"/>
    </source>
</evidence>
<evidence type="ECO:0000256" key="10">
    <source>
        <dbReference type="ARBA" id="ARBA00022842"/>
    </source>
</evidence>
<dbReference type="InterPro" id="IPR014049">
    <property type="entry name" value="Glutathione_synthase_N_euk"/>
</dbReference>
<sequence length="476" mass="53742">MFSLCSKLEKENVNSLVESTRDLCVSKGILMRKRDGQSPTKTYMCVPCSLLPSPIPKDGFQLLTFLQPHINKLIHDVSQDDEFMSSAFKNVIKVDDFTKRLYDIYKASKAYDKQRLDFGILRCDYMFECVVDKSGKEFFNPKQIEINTIASGGIKLGSGLSSVHSDVLQYAKMKELTAHLPKNESLSRIAHGFFTAWKDYGNPNAIILIIYNENKPNIFDQRAVEYAIYDLDEHITVRRKTCWELIASIALSPDGKLFVDDEEVAIVYFRFGFTADDYTDEKFWDVRLKVEMSRAILCPSIGYQLAGCKKMQEVLAKPDALERFIDDVDVVQKIRNTFAGFYELEMNSDGDNAVRMALTNPDLYVLKPQREGGGNNIYGEDIVTLLSEIGNDERRCAYILMEKICPKPLDNIFVTASGHQKVQAISELGIFGVILARGNDVIENYSADHLMRSKSHEHNDGGIGSGLAVMDSPFLV</sequence>
<evidence type="ECO:0000313" key="15">
    <source>
        <dbReference type="Proteomes" id="UP001642483"/>
    </source>
</evidence>
<dbReference type="Gene3D" id="3.30.1490.80">
    <property type="match status" value="1"/>
</dbReference>
<dbReference type="Proteomes" id="UP001642483">
    <property type="component" value="Unassembled WGS sequence"/>
</dbReference>
<accession>A0ABP0FYV8</accession>
<dbReference type="InterPro" id="IPR014709">
    <property type="entry name" value="Glutathione_synthase_C_euk"/>
</dbReference>
<dbReference type="SUPFAM" id="SSF56059">
    <property type="entry name" value="Glutathione synthetase ATP-binding domain-like"/>
    <property type="match status" value="1"/>
</dbReference>